<dbReference type="EC" id="6.3.2.10" evidence="10 11"/>
<name>A0A4R9LZ04_9LEPT</name>
<evidence type="ECO:0000256" key="7">
    <source>
        <dbReference type="ARBA" id="ARBA00022984"/>
    </source>
</evidence>
<dbReference type="SUPFAM" id="SSF53623">
    <property type="entry name" value="MurD-like peptide ligases, catalytic domain"/>
    <property type="match status" value="1"/>
</dbReference>
<evidence type="ECO:0000256" key="1">
    <source>
        <dbReference type="ARBA" id="ARBA00022490"/>
    </source>
</evidence>
<dbReference type="Proteomes" id="UP000298058">
    <property type="component" value="Unassembled WGS sequence"/>
</dbReference>
<evidence type="ECO:0000256" key="9">
    <source>
        <dbReference type="ARBA" id="ARBA00023316"/>
    </source>
</evidence>
<dbReference type="EMBL" id="RQHW01000047">
    <property type="protein sequence ID" value="TGN18607.1"/>
    <property type="molecule type" value="Genomic_DNA"/>
</dbReference>
<feature type="binding site" evidence="10">
    <location>
        <begin position="120"/>
        <end position="126"/>
    </location>
    <ligand>
        <name>ATP</name>
        <dbReference type="ChEBI" id="CHEBI:30616"/>
    </ligand>
</feature>
<dbReference type="PANTHER" id="PTHR43024:SF1">
    <property type="entry name" value="UDP-N-ACETYLMURAMOYL-TRIPEPTIDE--D-ALANYL-D-ALANINE LIGASE"/>
    <property type="match status" value="1"/>
</dbReference>
<gene>
    <name evidence="10 15" type="primary">murF</name>
    <name evidence="15" type="ORF">EHS15_14615</name>
</gene>
<dbReference type="Pfam" id="PF01225">
    <property type="entry name" value="Mur_ligase"/>
    <property type="match status" value="1"/>
</dbReference>
<dbReference type="OrthoDB" id="9801978at2"/>
<keyword evidence="5 10" id="KW-0067">ATP-binding</keyword>
<dbReference type="InterPro" id="IPR005863">
    <property type="entry name" value="UDP-N-AcMur_synth"/>
</dbReference>
<dbReference type="GO" id="GO:0005737">
    <property type="term" value="C:cytoplasm"/>
    <property type="evidence" value="ECO:0007669"/>
    <property type="project" value="UniProtKB-SubCell"/>
</dbReference>
<dbReference type="GO" id="GO:0051301">
    <property type="term" value="P:cell division"/>
    <property type="evidence" value="ECO:0007669"/>
    <property type="project" value="UniProtKB-KW"/>
</dbReference>
<comment type="caution">
    <text evidence="15">The sequence shown here is derived from an EMBL/GenBank/DDBJ whole genome shotgun (WGS) entry which is preliminary data.</text>
</comment>
<dbReference type="InterPro" id="IPR004101">
    <property type="entry name" value="Mur_ligase_C"/>
</dbReference>
<dbReference type="GO" id="GO:0008360">
    <property type="term" value="P:regulation of cell shape"/>
    <property type="evidence" value="ECO:0007669"/>
    <property type="project" value="UniProtKB-KW"/>
</dbReference>
<keyword evidence="2 10" id="KW-0436">Ligase</keyword>
<evidence type="ECO:0000256" key="2">
    <source>
        <dbReference type="ARBA" id="ARBA00022598"/>
    </source>
</evidence>
<evidence type="ECO:0000259" key="14">
    <source>
        <dbReference type="Pfam" id="PF08245"/>
    </source>
</evidence>
<dbReference type="InterPro" id="IPR000713">
    <property type="entry name" value="Mur_ligase_N"/>
</dbReference>
<dbReference type="GO" id="GO:0047480">
    <property type="term" value="F:UDP-N-acetylmuramoyl-tripeptide-D-alanyl-D-alanine ligase activity"/>
    <property type="evidence" value="ECO:0007669"/>
    <property type="project" value="UniProtKB-UniRule"/>
</dbReference>
<dbReference type="GO" id="GO:0071555">
    <property type="term" value="P:cell wall organization"/>
    <property type="evidence" value="ECO:0007669"/>
    <property type="project" value="UniProtKB-KW"/>
</dbReference>
<dbReference type="InterPro" id="IPR013221">
    <property type="entry name" value="Mur_ligase_cen"/>
</dbReference>
<evidence type="ECO:0000256" key="4">
    <source>
        <dbReference type="ARBA" id="ARBA00022741"/>
    </source>
</evidence>
<dbReference type="HAMAP" id="MF_02019">
    <property type="entry name" value="MurF"/>
    <property type="match status" value="1"/>
</dbReference>
<dbReference type="NCBIfam" id="TIGR01143">
    <property type="entry name" value="murF"/>
    <property type="match status" value="1"/>
</dbReference>
<evidence type="ECO:0000256" key="5">
    <source>
        <dbReference type="ARBA" id="ARBA00022840"/>
    </source>
</evidence>
<keyword evidence="16" id="KW-1185">Reference proteome</keyword>
<evidence type="ECO:0000256" key="3">
    <source>
        <dbReference type="ARBA" id="ARBA00022618"/>
    </source>
</evidence>
<evidence type="ECO:0000256" key="6">
    <source>
        <dbReference type="ARBA" id="ARBA00022960"/>
    </source>
</evidence>
<protein>
    <recommendedName>
        <fullName evidence="10 11">UDP-N-acetylmuramoyl-tripeptide--D-alanyl-D-alanine ligase</fullName>
        <ecNumber evidence="10 11">6.3.2.10</ecNumber>
    </recommendedName>
    <alternativeName>
        <fullName evidence="10">D-alanyl-D-alanine-adding enzyme</fullName>
    </alternativeName>
</protein>
<dbReference type="AlphaFoldDB" id="A0A4R9LZ04"/>
<dbReference type="Pfam" id="PF02875">
    <property type="entry name" value="Mur_ligase_C"/>
    <property type="match status" value="1"/>
</dbReference>
<organism evidence="15 16">
    <name type="scientific">Leptospira idonii</name>
    <dbReference type="NCBI Taxonomy" id="1193500"/>
    <lineage>
        <taxon>Bacteria</taxon>
        <taxon>Pseudomonadati</taxon>
        <taxon>Spirochaetota</taxon>
        <taxon>Spirochaetia</taxon>
        <taxon>Leptospirales</taxon>
        <taxon>Leptospiraceae</taxon>
        <taxon>Leptospira</taxon>
    </lineage>
</organism>
<dbReference type="PANTHER" id="PTHR43024">
    <property type="entry name" value="UDP-N-ACETYLMURAMOYL-TRIPEPTIDE--D-ALANYL-D-ALANINE LIGASE"/>
    <property type="match status" value="1"/>
</dbReference>
<dbReference type="SUPFAM" id="SSF63418">
    <property type="entry name" value="MurE/MurF N-terminal domain"/>
    <property type="match status" value="1"/>
</dbReference>
<dbReference type="UniPathway" id="UPA00219"/>
<keyword evidence="9 10" id="KW-0961">Cell wall biogenesis/degradation</keyword>
<comment type="function">
    <text evidence="10 11">Involved in cell wall formation. Catalyzes the final step in the synthesis of UDP-N-acetylmuramoyl-pentapeptide, the precursor of murein.</text>
</comment>
<keyword evidence="3 10" id="KW-0132">Cell division</keyword>
<keyword evidence="6 10" id="KW-0133">Cell shape</keyword>
<feature type="domain" description="Mur ligase C-terminal" evidence="13">
    <location>
        <begin position="326"/>
        <end position="445"/>
    </location>
</feature>
<evidence type="ECO:0000259" key="13">
    <source>
        <dbReference type="Pfam" id="PF02875"/>
    </source>
</evidence>
<dbReference type="RefSeq" id="WP_135761290.1">
    <property type="nucleotide sequence ID" value="NZ_RQHW01000047.1"/>
</dbReference>
<dbReference type="InterPro" id="IPR036615">
    <property type="entry name" value="Mur_ligase_C_dom_sf"/>
</dbReference>
<evidence type="ECO:0000313" key="16">
    <source>
        <dbReference type="Proteomes" id="UP000298058"/>
    </source>
</evidence>
<feature type="domain" description="Mur ligase N-terminal catalytic" evidence="12">
    <location>
        <begin position="33"/>
        <end position="107"/>
    </location>
</feature>
<dbReference type="GO" id="GO:0005524">
    <property type="term" value="F:ATP binding"/>
    <property type="evidence" value="ECO:0007669"/>
    <property type="project" value="UniProtKB-UniRule"/>
</dbReference>
<comment type="similarity">
    <text evidence="10">Belongs to the MurCDEF family. MurF subfamily.</text>
</comment>
<dbReference type="SUPFAM" id="SSF53244">
    <property type="entry name" value="MurD-like peptide ligases, peptide-binding domain"/>
    <property type="match status" value="1"/>
</dbReference>
<accession>A0A4R9LZ04</accession>
<dbReference type="Gene3D" id="3.40.1190.10">
    <property type="entry name" value="Mur-like, catalytic domain"/>
    <property type="match status" value="1"/>
</dbReference>
<evidence type="ECO:0000256" key="11">
    <source>
        <dbReference type="RuleBase" id="RU004136"/>
    </source>
</evidence>
<evidence type="ECO:0000259" key="12">
    <source>
        <dbReference type="Pfam" id="PF01225"/>
    </source>
</evidence>
<keyword evidence="1 10" id="KW-0963">Cytoplasm</keyword>
<dbReference type="InterPro" id="IPR051046">
    <property type="entry name" value="MurCDEF_CellWall_CoF430Synth"/>
</dbReference>
<comment type="subcellular location">
    <subcellularLocation>
        <location evidence="10 11">Cytoplasm</location>
    </subcellularLocation>
</comment>
<feature type="domain" description="Mur ligase central" evidence="14">
    <location>
        <begin position="118"/>
        <end position="297"/>
    </location>
</feature>
<comment type="pathway">
    <text evidence="10 11">Cell wall biogenesis; peptidoglycan biosynthesis.</text>
</comment>
<evidence type="ECO:0000256" key="8">
    <source>
        <dbReference type="ARBA" id="ARBA00023306"/>
    </source>
</evidence>
<dbReference type="Pfam" id="PF08245">
    <property type="entry name" value="Mur_ligase_M"/>
    <property type="match status" value="1"/>
</dbReference>
<dbReference type="InterPro" id="IPR036565">
    <property type="entry name" value="Mur-like_cat_sf"/>
</dbReference>
<dbReference type="GO" id="GO:0008766">
    <property type="term" value="F:UDP-N-acetylmuramoylalanyl-D-glutamyl-2,6-diaminopimelate-D-alanyl-D-alanine ligase activity"/>
    <property type="evidence" value="ECO:0007669"/>
    <property type="project" value="RHEA"/>
</dbReference>
<proteinExistence type="inferred from homology"/>
<reference evidence="15" key="1">
    <citation type="journal article" date="2019" name="PLoS Negl. Trop. Dis.">
        <title>Revisiting the worldwide diversity of Leptospira species in the environment.</title>
        <authorList>
            <person name="Vincent A.T."/>
            <person name="Schiettekatte O."/>
            <person name="Bourhy P."/>
            <person name="Veyrier F.J."/>
            <person name="Picardeau M."/>
        </authorList>
    </citation>
    <scope>NUCLEOTIDE SEQUENCE [LARGE SCALE GENOMIC DNA]</scope>
    <source>
        <strain evidence="15">201300427</strain>
    </source>
</reference>
<dbReference type="InterPro" id="IPR035911">
    <property type="entry name" value="MurE/MurF_N"/>
</dbReference>
<sequence>MITSFSYSLSTIQKVLNQNVSFESSENPFVRTIATSSMECKTGSLFVPLKDKRDGHEFIPDAISRGASFFLCEKNHPILRTLSEKDKAKAILVSHTLEALGKLARFHRNRFFPLVIAVTGSSGKTSTKDLLGNLFQFLPKSEVVITEKNYNNEIGVPFTLFRINEKTRVVICEMGMNHRGEIERLSRIATPQIALITNVGSAHIEYLKKPEEIALEKADISLGLSDGGVLFVPENVEFRKIIEKKLKAEKRKLVFWKQSQSSRLKILETKKSGFLLSYLGNKVEWKLPGTTLLSNVRGMIEVAEYLKLETSHILKAISSFKAPDKRLNLRKGYFTLIDDTYNANPESMLSSVDASVQIAKGKELVWILGTMKELGKFSSHYHRKVGEFLWEHPEGILVTYGKDAREIVKARKAGVSFDEGEEENLIRWVQDRIPKGSVILCKGSRSMKMENLVKSLSEFKA</sequence>
<evidence type="ECO:0000256" key="10">
    <source>
        <dbReference type="HAMAP-Rule" id="MF_02019"/>
    </source>
</evidence>
<dbReference type="Gene3D" id="3.40.1390.10">
    <property type="entry name" value="MurE/MurF, N-terminal domain"/>
    <property type="match status" value="1"/>
</dbReference>
<keyword evidence="4 10" id="KW-0547">Nucleotide-binding</keyword>
<comment type="catalytic activity">
    <reaction evidence="10 11">
        <text>D-alanyl-D-alanine + UDP-N-acetyl-alpha-D-muramoyl-L-alanyl-gamma-D-glutamyl-meso-2,6-diaminopimelate + ATP = UDP-N-acetyl-alpha-D-muramoyl-L-alanyl-gamma-D-glutamyl-meso-2,6-diaminopimeloyl-D-alanyl-D-alanine + ADP + phosphate + H(+)</text>
        <dbReference type="Rhea" id="RHEA:28374"/>
        <dbReference type="ChEBI" id="CHEBI:15378"/>
        <dbReference type="ChEBI" id="CHEBI:30616"/>
        <dbReference type="ChEBI" id="CHEBI:43474"/>
        <dbReference type="ChEBI" id="CHEBI:57822"/>
        <dbReference type="ChEBI" id="CHEBI:61386"/>
        <dbReference type="ChEBI" id="CHEBI:83905"/>
        <dbReference type="ChEBI" id="CHEBI:456216"/>
        <dbReference type="EC" id="6.3.2.10"/>
    </reaction>
</comment>
<keyword evidence="7 10" id="KW-0573">Peptidoglycan synthesis</keyword>
<dbReference type="GO" id="GO:0009252">
    <property type="term" value="P:peptidoglycan biosynthetic process"/>
    <property type="evidence" value="ECO:0007669"/>
    <property type="project" value="UniProtKB-UniRule"/>
</dbReference>
<dbReference type="Gene3D" id="3.90.190.20">
    <property type="entry name" value="Mur ligase, C-terminal domain"/>
    <property type="match status" value="1"/>
</dbReference>
<evidence type="ECO:0000313" key="15">
    <source>
        <dbReference type="EMBL" id="TGN18607.1"/>
    </source>
</evidence>
<keyword evidence="8 10" id="KW-0131">Cell cycle</keyword>